<dbReference type="KEGG" id="ssl:SS1G_07760"/>
<keyword evidence="2" id="KW-1185">Reference proteome</keyword>
<accession>A7ER07</accession>
<reference evidence="2" key="1">
    <citation type="journal article" date="2011" name="PLoS Genet.">
        <title>Genomic analysis of the necrotrophic fungal pathogens Sclerotinia sclerotiorum and Botrytis cinerea.</title>
        <authorList>
            <person name="Amselem J."/>
            <person name="Cuomo C.A."/>
            <person name="van Kan J.A."/>
            <person name="Viaud M."/>
            <person name="Benito E.P."/>
            <person name="Couloux A."/>
            <person name="Coutinho P.M."/>
            <person name="de Vries R.P."/>
            <person name="Dyer P.S."/>
            <person name="Fillinger S."/>
            <person name="Fournier E."/>
            <person name="Gout L."/>
            <person name="Hahn M."/>
            <person name="Kohn L."/>
            <person name="Lapalu N."/>
            <person name="Plummer K.M."/>
            <person name="Pradier J.M."/>
            <person name="Quevillon E."/>
            <person name="Sharon A."/>
            <person name="Simon A."/>
            <person name="ten Have A."/>
            <person name="Tudzynski B."/>
            <person name="Tudzynski P."/>
            <person name="Wincker P."/>
            <person name="Andrew M."/>
            <person name="Anthouard V."/>
            <person name="Beever R.E."/>
            <person name="Beffa R."/>
            <person name="Benoit I."/>
            <person name="Bouzid O."/>
            <person name="Brault B."/>
            <person name="Chen Z."/>
            <person name="Choquer M."/>
            <person name="Collemare J."/>
            <person name="Cotton P."/>
            <person name="Danchin E.G."/>
            <person name="Da Silva C."/>
            <person name="Gautier A."/>
            <person name="Giraud C."/>
            <person name="Giraud T."/>
            <person name="Gonzalez C."/>
            <person name="Grossetete S."/>
            <person name="Guldener U."/>
            <person name="Henrissat B."/>
            <person name="Howlett B.J."/>
            <person name="Kodira C."/>
            <person name="Kretschmer M."/>
            <person name="Lappartient A."/>
            <person name="Leroch M."/>
            <person name="Levis C."/>
            <person name="Mauceli E."/>
            <person name="Neuveglise C."/>
            <person name="Oeser B."/>
            <person name="Pearson M."/>
            <person name="Poulain J."/>
            <person name="Poussereau N."/>
            <person name="Quesneville H."/>
            <person name="Rascle C."/>
            <person name="Schumacher J."/>
            <person name="Segurens B."/>
            <person name="Sexton A."/>
            <person name="Silva E."/>
            <person name="Sirven C."/>
            <person name="Soanes D.M."/>
            <person name="Talbot N.J."/>
            <person name="Templeton M."/>
            <person name="Yandava C."/>
            <person name="Yarden O."/>
            <person name="Zeng Q."/>
            <person name="Rollins J.A."/>
            <person name="Lebrun M.H."/>
            <person name="Dickman M."/>
        </authorList>
    </citation>
    <scope>NUCLEOTIDE SEQUENCE [LARGE SCALE GENOMIC DNA]</scope>
    <source>
        <strain evidence="2">ATCC 18683 / 1980 / Ss-1</strain>
    </source>
</reference>
<proteinExistence type="predicted"/>
<organism evidence="1 2">
    <name type="scientific">Sclerotinia sclerotiorum (strain ATCC 18683 / 1980 / Ss-1)</name>
    <name type="common">White mold</name>
    <name type="synonym">Whetzelinia sclerotiorum</name>
    <dbReference type="NCBI Taxonomy" id="665079"/>
    <lineage>
        <taxon>Eukaryota</taxon>
        <taxon>Fungi</taxon>
        <taxon>Dikarya</taxon>
        <taxon>Ascomycota</taxon>
        <taxon>Pezizomycotina</taxon>
        <taxon>Leotiomycetes</taxon>
        <taxon>Helotiales</taxon>
        <taxon>Sclerotiniaceae</taxon>
        <taxon>Sclerotinia</taxon>
    </lineage>
</organism>
<gene>
    <name evidence="1" type="ORF">SS1G_07760</name>
</gene>
<dbReference type="InParanoid" id="A7ER07"/>
<dbReference type="RefSeq" id="XP_001591135.1">
    <property type="nucleotide sequence ID" value="XM_001591085.1"/>
</dbReference>
<protein>
    <submittedName>
        <fullName evidence="1">Uncharacterized protein</fullName>
    </submittedName>
</protein>
<dbReference type="EMBL" id="CH476630">
    <property type="protein sequence ID" value="EDN91899.1"/>
    <property type="molecule type" value="Genomic_DNA"/>
</dbReference>
<dbReference type="Proteomes" id="UP000001312">
    <property type="component" value="Unassembled WGS sequence"/>
</dbReference>
<name>A7ER07_SCLS1</name>
<dbReference type="AlphaFoldDB" id="A7ER07"/>
<evidence type="ECO:0000313" key="1">
    <source>
        <dbReference type="EMBL" id="EDN91899.1"/>
    </source>
</evidence>
<sequence length="49" mass="5248">MAKNRAPKNRGRNRIANDANVTIAMPRNLGILIAGKMQAPSRYANIAGA</sequence>
<dbReference type="GeneID" id="5487217"/>
<evidence type="ECO:0000313" key="2">
    <source>
        <dbReference type="Proteomes" id="UP000001312"/>
    </source>
</evidence>